<dbReference type="Proteomes" id="UP000243499">
    <property type="component" value="Chromosome 6"/>
</dbReference>
<dbReference type="EMBL" id="CM008051">
    <property type="protein sequence ID" value="PVH36765.1"/>
    <property type="molecule type" value="Genomic_DNA"/>
</dbReference>
<reference evidence="1" key="1">
    <citation type="submission" date="2018-04" db="EMBL/GenBank/DDBJ databases">
        <title>WGS assembly of Panicum hallii.</title>
        <authorList>
            <person name="Lovell J."/>
            <person name="Jenkins J."/>
            <person name="Lowry D."/>
            <person name="Mamidi S."/>
            <person name="Sreedasyam A."/>
            <person name="Weng X."/>
            <person name="Barry K."/>
            <person name="Bonette J."/>
            <person name="Campitelli B."/>
            <person name="Daum C."/>
            <person name="Gordon S."/>
            <person name="Gould B."/>
            <person name="Lipzen A."/>
            <person name="Macqueen A."/>
            <person name="Palacio-Mejia J."/>
            <person name="Plott C."/>
            <person name="Shakirov E."/>
            <person name="Shu S."/>
            <person name="Yoshinaga Y."/>
            <person name="Zane M."/>
            <person name="Rokhsar D."/>
            <person name="Grimwood J."/>
            <person name="Schmutz J."/>
            <person name="Juenger T."/>
        </authorList>
    </citation>
    <scope>NUCLEOTIDE SEQUENCE [LARGE SCALE GENOMIC DNA]</scope>
    <source>
        <strain evidence="1">FIL2</strain>
    </source>
</reference>
<organism evidence="1">
    <name type="scientific">Panicum hallii</name>
    <dbReference type="NCBI Taxonomy" id="206008"/>
    <lineage>
        <taxon>Eukaryota</taxon>
        <taxon>Viridiplantae</taxon>
        <taxon>Streptophyta</taxon>
        <taxon>Embryophyta</taxon>
        <taxon>Tracheophyta</taxon>
        <taxon>Spermatophyta</taxon>
        <taxon>Magnoliopsida</taxon>
        <taxon>Liliopsida</taxon>
        <taxon>Poales</taxon>
        <taxon>Poaceae</taxon>
        <taxon>PACMAD clade</taxon>
        <taxon>Panicoideae</taxon>
        <taxon>Panicodae</taxon>
        <taxon>Paniceae</taxon>
        <taxon>Panicinae</taxon>
        <taxon>Panicum</taxon>
        <taxon>Panicum sect. Panicum</taxon>
    </lineage>
</organism>
<proteinExistence type="predicted"/>
<dbReference type="AlphaFoldDB" id="A0A2T8IGH0"/>
<evidence type="ECO:0000313" key="1">
    <source>
        <dbReference type="EMBL" id="PVH36765.1"/>
    </source>
</evidence>
<dbReference type="Gramene" id="PVH36765">
    <property type="protein sequence ID" value="PVH36765"/>
    <property type="gene ID" value="PAHAL_6G163900"/>
</dbReference>
<sequence>MAATPPWPPTSVSSSRDSKLYEAAVWNAPFDPAPAQLFGRLWGPISTRQWRQPVTADGAKLRLLERSCNARSDVGGDATRYLTVL</sequence>
<protein>
    <submittedName>
        <fullName evidence="1">Uncharacterized protein</fullName>
    </submittedName>
</protein>
<accession>A0A2T8IGH0</accession>
<gene>
    <name evidence="1" type="ORF">PAHAL_6G163900</name>
</gene>
<name>A0A2T8IGH0_9POAL</name>